<feature type="coiled-coil region" evidence="3">
    <location>
        <begin position="1064"/>
        <end position="1094"/>
    </location>
</feature>
<dbReference type="InterPro" id="IPR003890">
    <property type="entry name" value="MIF4G-like_typ-3"/>
</dbReference>
<feature type="domain" description="MIF4G" evidence="5">
    <location>
        <begin position="651"/>
        <end position="868"/>
    </location>
</feature>
<feature type="domain" description="MIF4G" evidence="5">
    <location>
        <begin position="447"/>
        <end position="636"/>
    </location>
</feature>
<proteinExistence type="predicted"/>
<dbReference type="Gene3D" id="4.10.80.160">
    <property type="match status" value="1"/>
</dbReference>
<feature type="domain" description="MIF4G" evidence="5">
    <location>
        <begin position="64"/>
        <end position="260"/>
    </location>
</feature>
<keyword evidence="3" id="KW-0175">Coiled coil</keyword>
<dbReference type="OMA" id="DFQHHQI"/>
<reference evidence="6 7" key="1">
    <citation type="submission" date="2020-11" db="EMBL/GenBank/DDBJ databases">
        <authorList>
            <person name="Wallbank WR R."/>
            <person name="Pardo Diaz C."/>
            <person name="Kozak K."/>
            <person name="Martin S."/>
            <person name="Jiggins C."/>
            <person name="Moest M."/>
            <person name="Warren A I."/>
            <person name="Generalovic N T."/>
            <person name="Byers J.R.P. K."/>
            <person name="Montejo-Kovacevich G."/>
            <person name="Yen C E."/>
        </authorList>
    </citation>
    <scope>NUCLEOTIDE SEQUENCE [LARGE SCALE GENOMIC DNA]</scope>
</reference>
<feature type="compositionally biased region" description="Low complexity" evidence="4">
    <location>
        <begin position="429"/>
        <end position="439"/>
    </location>
</feature>
<feature type="compositionally biased region" description="Low complexity" evidence="4">
    <location>
        <begin position="1099"/>
        <end position="1111"/>
    </location>
</feature>
<feature type="compositionally biased region" description="Acidic residues" evidence="4">
    <location>
        <begin position="394"/>
        <end position="406"/>
    </location>
</feature>
<feature type="region of interest" description="Disordered" evidence="4">
    <location>
        <begin position="916"/>
        <end position="970"/>
    </location>
</feature>
<evidence type="ECO:0000259" key="5">
    <source>
        <dbReference type="SMART" id="SM00543"/>
    </source>
</evidence>
<evidence type="ECO:0000313" key="6">
    <source>
        <dbReference type="EMBL" id="CAD7091220.1"/>
    </source>
</evidence>
<comment type="subcellular location">
    <subcellularLocation>
        <location evidence="1">Cytoplasm</location>
    </subcellularLocation>
</comment>
<gene>
    <name evidence="6" type="ORF">HERILL_LOCUS13646</name>
</gene>
<dbReference type="SMART" id="SM00543">
    <property type="entry name" value="MIF4G"/>
    <property type="match status" value="3"/>
</dbReference>
<dbReference type="GO" id="GO:0003723">
    <property type="term" value="F:RNA binding"/>
    <property type="evidence" value="ECO:0007669"/>
    <property type="project" value="InterPro"/>
</dbReference>
<dbReference type="InParanoid" id="A0A7R8V1P2"/>
<dbReference type="FunFam" id="1.25.40.180:FF:000092">
    <property type="entry name" value="SD07232p"/>
    <property type="match status" value="1"/>
</dbReference>
<accession>A0A7R8V1P2</accession>
<dbReference type="InterPro" id="IPR007193">
    <property type="entry name" value="Upf2/Nmd2_C"/>
</dbReference>
<evidence type="ECO:0000256" key="2">
    <source>
        <dbReference type="ARBA" id="ARBA00022490"/>
    </source>
</evidence>
<dbReference type="Pfam" id="PF02854">
    <property type="entry name" value="MIF4G"/>
    <property type="match status" value="3"/>
</dbReference>
<feature type="region of interest" description="Disordered" evidence="4">
    <location>
        <begin position="1095"/>
        <end position="1137"/>
    </location>
</feature>
<dbReference type="FunFam" id="1.25.40.180:FF:000014">
    <property type="entry name" value="Putative regulator of nonsense transcripts 2"/>
    <property type="match status" value="1"/>
</dbReference>
<evidence type="ECO:0000256" key="3">
    <source>
        <dbReference type="SAM" id="Coils"/>
    </source>
</evidence>
<name>A0A7R8V1P2_HERIL</name>
<evidence type="ECO:0000256" key="4">
    <source>
        <dbReference type="SAM" id="MobiDB-lite"/>
    </source>
</evidence>
<dbReference type="GO" id="GO:0000184">
    <property type="term" value="P:nuclear-transcribed mRNA catabolic process, nonsense-mediated decay"/>
    <property type="evidence" value="ECO:0007669"/>
    <property type="project" value="InterPro"/>
</dbReference>
<keyword evidence="7" id="KW-1185">Reference proteome</keyword>
<dbReference type="GO" id="GO:0035145">
    <property type="term" value="C:exon-exon junction complex"/>
    <property type="evidence" value="ECO:0007669"/>
    <property type="project" value="TreeGrafter"/>
</dbReference>
<dbReference type="PANTHER" id="PTHR12839:SF7">
    <property type="entry name" value="REGULATOR OF NONSENSE TRANSCRIPTS 2"/>
    <property type="match status" value="1"/>
</dbReference>
<feature type="compositionally biased region" description="Acidic residues" evidence="4">
    <location>
        <begin position="919"/>
        <end position="951"/>
    </location>
</feature>
<feature type="region of interest" description="Disordered" evidence="4">
    <location>
        <begin position="394"/>
        <end position="441"/>
    </location>
</feature>
<dbReference type="InterPro" id="IPR016024">
    <property type="entry name" value="ARM-type_fold"/>
</dbReference>
<sequence length="1137" mass="130006">MGEENKDSPPGESPEVVEAKEREELQNFISDLGAKIASKTQLREENLKCVRPDEDYFTRLDSNLKKNTAFVKKLKQFTGSQLETLLKDMNGLNLTKYISEICTALSEAKLKMTDVGPVVQLCSKLHQIYVDFGAQFLEAWQKILTIKTGEKIANASKMRVDLRLFADLVSSGVISNKQGLSLLGSALTNIISQDKEDHSNFSIILSFCRHCGEEYAGLVPKRIADLAEKYQMTIPRSDFLSSEKQQNLKAMLRDYFKTLCTHLKSEHSELQAMTRSIHRTMESKGEVSNERREKCELMQANFDKLFTSAQTLSDLLSEPLPELPKDQETGTTGIVLDNLIEDSSAGELDPWGDEETKSFYTDLPDLRQFLPNYSAPKQDPSPLEEPALTEEALDVDIDPEQLEVDDPPSTSSDPPAQSGSPEPVAEEIPSPSMPSAASSGNTKHHFEQFLQNLNNCVNKELIDSAAIDFLLSFNTKNNRKKLTKSIFAVQRTRLDLLPFLARFVATINLVSRDVAIDLTYLLKMEFKWHIKKKNQMNIESKIKVVRFIGELVKFGLYPKIEALFCLKILLHDFQHHQIEMAVAFLEVAGVYLYNSRDTRLRTNVYLEQMIRLKTVTALDSRHSAQIESVYYLVKPPETVASVQKVRPPVHEYIRHLIFEELCKANVDKCIKLMRRLNWEDEDTFSYACKCLSKAYLLRFPLIRCLADLVSGLSSYQEKAVTRVIDTVFEDTRAGLEIHSPRLAQRRIAMAKYLGELYNYRLIESANVLNTLYSIISLGVSTEEGVYSPLDPPDSLFRLKLGCTLLDTCGQYFTSAVSRKRLDYFLVFFQHYYWYKKSNPIFSRDNTSDLFPILVDHMYKDCMSTVRPKLKLFKNLAQAQEAIEKLKRELYPQLFAQPSSHDGAGDTEVENNLEAIREDSEFDEMTEDTSEAIADDSDDEVRDRPDNEDDNEDYRPESPNEQIEESPPTLEKTQEDLEFEKMFEKMSTDSYQERLRDTVKPSTKDIPVPMMMKNSKKTYDQLQNSNNSENESAENAVPFVLMLRGNKGGKQQFKRFNAPSDSPLAVNLKLQEQKIREENEKVKRLTLNITERIEEEDYQESLLQSQKQSAAQGRFQRQNKPAKFKHQKGAPDADLLFK</sequence>
<dbReference type="EMBL" id="LR899013">
    <property type="protein sequence ID" value="CAD7091220.1"/>
    <property type="molecule type" value="Genomic_DNA"/>
</dbReference>
<dbReference type="FunCoup" id="A0A7R8V1P2">
    <property type="interactions" value="2468"/>
</dbReference>
<dbReference type="AlphaFoldDB" id="A0A7R8V1P2"/>
<organism evidence="6 7">
    <name type="scientific">Hermetia illucens</name>
    <name type="common">Black soldier fly</name>
    <dbReference type="NCBI Taxonomy" id="343691"/>
    <lineage>
        <taxon>Eukaryota</taxon>
        <taxon>Metazoa</taxon>
        <taxon>Ecdysozoa</taxon>
        <taxon>Arthropoda</taxon>
        <taxon>Hexapoda</taxon>
        <taxon>Insecta</taxon>
        <taxon>Pterygota</taxon>
        <taxon>Neoptera</taxon>
        <taxon>Endopterygota</taxon>
        <taxon>Diptera</taxon>
        <taxon>Brachycera</taxon>
        <taxon>Stratiomyomorpha</taxon>
        <taxon>Stratiomyidae</taxon>
        <taxon>Hermetiinae</taxon>
        <taxon>Hermetia</taxon>
    </lineage>
</organism>
<evidence type="ECO:0000256" key="1">
    <source>
        <dbReference type="ARBA" id="ARBA00004496"/>
    </source>
</evidence>
<dbReference type="Proteomes" id="UP000594454">
    <property type="component" value="Chromosome 5"/>
</dbReference>
<protein>
    <recommendedName>
        <fullName evidence="5">MIF4G domain-containing protein</fullName>
    </recommendedName>
</protein>
<keyword evidence="2" id="KW-0963">Cytoplasm</keyword>
<dbReference type="SUPFAM" id="SSF48371">
    <property type="entry name" value="ARM repeat"/>
    <property type="match status" value="3"/>
</dbReference>
<dbReference type="GO" id="GO:0005737">
    <property type="term" value="C:cytoplasm"/>
    <property type="evidence" value="ECO:0007669"/>
    <property type="project" value="UniProtKB-SubCell"/>
</dbReference>
<dbReference type="Gene3D" id="1.25.40.180">
    <property type="match status" value="3"/>
</dbReference>
<dbReference type="PANTHER" id="PTHR12839">
    <property type="entry name" value="NONSENSE-MEDIATED MRNA DECAY PROTEIN 2 UP-FRAMESHIFT SUPPRESSOR 2"/>
    <property type="match status" value="1"/>
</dbReference>
<feature type="compositionally biased region" description="Basic and acidic residues" evidence="4">
    <location>
        <begin position="1128"/>
        <end position="1137"/>
    </location>
</feature>
<dbReference type="InterPro" id="IPR039762">
    <property type="entry name" value="Nmd2/UPF2"/>
</dbReference>
<dbReference type="OrthoDB" id="27832at2759"/>
<dbReference type="Pfam" id="PF04050">
    <property type="entry name" value="Upf2"/>
    <property type="match status" value="1"/>
</dbReference>
<evidence type="ECO:0000313" key="7">
    <source>
        <dbReference type="Proteomes" id="UP000594454"/>
    </source>
</evidence>